<protein>
    <recommendedName>
        <fullName evidence="5">FtsK domain-containing protein</fullName>
    </recommendedName>
</protein>
<dbReference type="InterPro" id="IPR027417">
    <property type="entry name" value="P-loop_NTPase"/>
</dbReference>
<proteinExistence type="predicted"/>
<keyword evidence="4" id="KW-1185">Reference proteome</keyword>
<evidence type="ECO:0000256" key="2">
    <source>
        <dbReference type="SAM" id="Phobius"/>
    </source>
</evidence>
<sequence length="581" mass="60929">MARRPLPSILSSRPALARSRDIARTAADGATDVLHPVITIARGMRRQVSWAGGWWGRTPKDRRAPALLLAAAALVVVVMMPYGPILGAVGLMASAAWMGRDRAVPAAPSGPSEAETGRLQSLYEALVPYLSAPGDPAPMYGHEGSWQQAFGSYEFQDGRLTRLHLRYPAYFTDGEADSRARVEQLLHAKAGRGREYRFDWNEEENHLTFVALPPLPTDVVAQRFVTSPGETVLGFTDPDSVQRTVPVTAGGETRDAPPVVWRGGARSTEPHLLALGQPGTGTTSLLRSIALQALVHGDVVVVDGAGAGEYAFLAGRPGVLAVEDGLLGASATLEWAAHETERRLIAVNRARQSGNPVAEDVRRPLWILVDRPTALTQLAAAEGREDPQLLLDVPLRHGRTANVSVAVVDQLDATETLAPVVISQTRARVVLGPLAPEHVAAVLGAPQRTTPAADVPAGRGYARLGTGPVLRLQVPATPDPFDDDAPETERVAVLALVPGAEHAADLPAGPPPDAPEGLPGDAAAGKTDLPADGTGDGTAGQEAVSASAVSAAEETAEAEAAEPVVLRKDAVVRTVADLELG</sequence>
<dbReference type="EMBL" id="JAINZZ010000040">
    <property type="protein sequence ID" value="MBY8881031.1"/>
    <property type="molecule type" value="Genomic_DNA"/>
</dbReference>
<accession>A0ABS7QCZ1</accession>
<keyword evidence="2" id="KW-0812">Transmembrane</keyword>
<keyword evidence="2" id="KW-0472">Membrane</keyword>
<feature type="compositionally biased region" description="Low complexity" evidence="1">
    <location>
        <begin position="515"/>
        <end position="525"/>
    </location>
</feature>
<organism evidence="3 4">
    <name type="scientific">Actinacidiphila acidipaludis</name>
    <dbReference type="NCBI Taxonomy" id="2873382"/>
    <lineage>
        <taxon>Bacteria</taxon>
        <taxon>Bacillati</taxon>
        <taxon>Actinomycetota</taxon>
        <taxon>Actinomycetes</taxon>
        <taxon>Kitasatosporales</taxon>
        <taxon>Streptomycetaceae</taxon>
        <taxon>Actinacidiphila</taxon>
    </lineage>
</organism>
<comment type="caution">
    <text evidence="3">The sequence shown here is derived from an EMBL/GenBank/DDBJ whole genome shotgun (WGS) entry which is preliminary data.</text>
</comment>
<dbReference type="SUPFAM" id="SSF52540">
    <property type="entry name" value="P-loop containing nucleoside triphosphate hydrolases"/>
    <property type="match status" value="1"/>
</dbReference>
<evidence type="ECO:0008006" key="5">
    <source>
        <dbReference type="Google" id="ProtNLM"/>
    </source>
</evidence>
<name>A0ABS7QCZ1_9ACTN</name>
<dbReference type="RefSeq" id="WP_222966664.1">
    <property type="nucleotide sequence ID" value="NZ_JAINZZ010000040.1"/>
</dbReference>
<feature type="transmembrane region" description="Helical" evidence="2">
    <location>
        <begin position="66"/>
        <end position="99"/>
    </location>
</feature>
<evidence type="ECO:0000313" key="3">
    <source>
        <dbReference type="EMBL" id="MBY8881031.1"/>
    </source>
</evidence>
<dbReference type="Gene3D" id="3.40.50.300">
    <property type="entry name" value="P-loop containing nucleotide triphosphate hydrolases"/>
    <property type="match status" value="1"/>
</dbReference>
<gene>
    <name evidence="3" type="ORF">K7862_25825</name>
</gene>
<dbReference type="Proteomes" id="UP000778578">
    <property type="component" value="Unassembled WGS sequence"/>
</dbReference>
<reference evidence="3 4" key="1">
    <citation type="submission" date="2021-08" db="EMBL/GenBank/DDBJ databases">
        <title>WGS of actinomycetes from Thailand.</title>
        <authorList>
            <person name="Thawai C."/>
        </authorList>
    </citation>
    <scope>NUCLEOTIDE SEQUENCE [LARGE SCALE GENOMIC DNA]</scope>
    <source>
        <strain evidence="3 4">PLK6-54</strain>
    </source>
</reference>
<keyword evidence="2" id="KW-1133">Transmembrane helix</keyword>
<evidence type="ECO:0000256" key="1">
    <source>
        <dbReference type="SAM" id="MobiDB-lite"/>
    </source>
</evidence>
<feature type="compositionally biased region" description="Low complexity" evidence="1">
    <location>
        <begin position="542"/>
        <end position="553"/>
    </location>
</feature>
<evidence type="ECO:0000313" key="4">
    <source>
        <dbReference type="Proteomes" id="UP000778578"/>
    </source>
</evidence>
<feature type="region of interest" description="Disordered" evidence="1">
    <location>
        <begin position="502"/>
        <end position="564"/>
    </location>
</feature>